<dbReference type="AlphaFoldDB" id="A0A2U3LHW0"/>
<reference evidence="2" key="1">
    <citation type="submission" date="2018-02" db="EMBL/GenBank/DDBJ databases">
        <authorList>
            <person name="Hausmann B."/>
        </authorList>
    </citation>
    <scope>NUCLEOTIDE SEQUENCE [LARGE SCALE GENOMIC DNA]</scope>
    <source>
        <strain evidence="2">Peat soil MAG SbF1</strain>
    </source>
</reference>
<dbReference type="EMBL" id="OMOF01000461">
    <property type="protein sequence ID" value="SPF51535.1"/>
    <property type="molecule type" value="Genomic_DNA"/>
</dbReference>
<sequence>MLSISPCIIILESKTILQGDMLASNNYETMPNFSKKPLVTLHFLSFFVIASFST</sequence>
<protein>
    <submittedName>
        <fullName evidence="1">Uncharacterized protein</fullName>
    </submittedName>
</protein>
<dbReference type="Proteomes" id="UP000238916">
    <property type="component" value="Unassembled WGS sequence"/>
</dbReference>
<evidence type="ECO:0000313" key="1">
    <source>
        <dbReference type="EMBL" id="SPF51535.1"/>
    </source>
</evidence>
<proteinExistence type="predicted"/>
<accession>A0A2U3LHW0</accession>
<organism evidence="1 2">
    <name type="scientific">Candidatus Desulfosporosinus infrequens</name>
    <dbReference type="NCBI Taxonomy" id="2043169"/>
    <lineage>
        <taxon>Bacteria</taxon>
        <taxon>Bacillati</taxon>
        <taxon>Bacillota</taxon>
        <taxon>Clostridia</taxon>
        <taxon>Eubacteriales</taxon>
        <taxon>Desulfitobacteriaceae</taxon>
        <taxon>Desulfosporosinus</taxon>
    </lineage>
</organism>
<name>A0A2U3LHW0_9FIRM</name>
<gene>
    <name evidence="1" type="ORF">SBF1_5130003</name>
</gene>
<evidence type="ECO:0000313" key="2">
    <source>
        <dbReference type="Proteomes" id="UP000238916"/>
    </source>
</evidence>